<proteinExistence type="predicted"/>
<evidence type="ECO:0000313" key="2">
    <source>
        <dbReference type="Proteomes" id="UP000001817"/>
    </source>
</evidence>
<keyword evidence="2" id="KW-1185">Reference proteome</keyword>
<dbReference type="KEGG" id="bxe:Bxe_A3344"/>
<dbReference type="Proteomes" id="UP000001817">
    <property type="component" value="Chromosome 1"/>
</dbReference>
<organism evidence="1 2">
    <name type="scientific">Paraburkholderia xenovorans (strain LB400)</name>
    <dbReference type="NCBI Taxonomy" id="266265"/>
    <lineage>
        <taxon>Bacteria</taxon>
        <taxon>Pseudomonadati</taxon>
        <taxon>Pseudomonadota</taxon>
        <taxon>Betaproteobacteria</taxon>
        <taxon>Burkholderiales</taxon>
        <taxon>Burkholderiaceae</taxon>
        <taxon>Paraburkholderia</taxon>
    </lineage>
</organism>
<accession>Q142V0</accession>
<sequence length="274" mass="31216">MEGYPRTPSCQGNPLWDSPGFEIGPIVGSALSFRGDRMDAKREASFFERLIEPMLDQLRRIASTTRKEYTVDDLKVDAFIAANDYQQELGVELEPEDEKLQEAVLKKLWKAFGKFANRTLRTAFRLDQESVDDNGERQANSVVAGLAAPDTYEPEVVLERAQEHAANIRLLNERFCESIAYLHILDHFDGDKPIIARYLAIHAKTLDARLLRAEIFAEFQPSMFDGIEAVPAGFLPPPGARRRGRMQHRFGRLFVLMRPWQAHLFSRVGSILLR</sequence>
<evidence type="ECO:0000313" key="1">
    <source>
        <dbReference type="EMBL" id="ABE29639.1"/>
    </source>
</evidence>
<gene>
    <name evidence="1" type="ORF">Bxe_A3344</name>
</gene>
<dbReference type="EMBL" id="CP000270">
    <property type="protein sequence ID" value="ABE29639.1"/>
    <property type="molecule type" value="Genomic_DNA"/>
</dbReference>
<dbReference type="KEGG" id="bxb:DR64_1044"/>
<reference evidence="1 2" key="1">
    <citation type="journal article" date="2006" name="Proc. Natl. Acad. Sci. U.S.A.">
        <title>Burkholderia xenovorans LB400 harbors a multi-replicon, 9.73-Mbp genome shaped for versatility.</title>
        <authorList>
            <person name="Chain P.S."/>
            <person name="Denef V.J."/>
            <person name="Konstantinidis K.T."/>
            <person name="Vergez L.M."/>
            <person name="Agullo L."/>
            <person name="Reyes V.L."/>
            <person name="Hauser L."/>
            <person name="Cordova M."/>
            <person name="Gomez L."/>
            <person name="Gonzalez M."/>
            <person name="Land M."/>
            <person name="Lao V."/>
            <person name="Larimer F."/>
            <person name="LiPuma J.J."/>
            <person name="Mahenthiralingam E."/>
            <person name="Malfatti S.A."/>
            <person name="Marx C.J."/>
            <person name="Parnell J.J."/>
            <person name="Ramette A."/>
            <person name="Richardson P."/>
            <person name="Seeger M."/>
            <person name="Smith D."/>
            <person name="Spilker T."/>
            <person name="Sul W.J."/>
            <person name="Tsoi T.V."/>
            <person name="Ulrich L.E."/>
            <person name="Zhulin I.B."/>
            <person name="Tiedje J.M."/>
        </authorList>
    </citation>
    <scope>NUCLEOTIDE SEQUENCE [LARGE SCALE GENOMIC DNA]</scope>
    <source>
        <strain evidence="1 2">LB400</strain>
    </source>
</reference>
<dbReference type="eggNOG" id="ENOG5033196">
    <property type="taxonomic scope" value="Bacteria"/>
</dbReference>
<dbReference type="AlphaFoldDB" id="Q142V0"/>
<protein>
    <submittedName>
        <fullName evidence="1">Uncharacterized protein</fullName>
    </submittedName>
</protein>
<name>Q142V0_PARXL</name>